<evidence type="ECO:0000313" key="2">
    <source>
        <dbReference type="Proteomes" id="UP000018837"/>
    </source>
</evidence>
<dbReference type="Proteomes" id="UP000018837">
    <property type="component" value="Unassembled WGS sequence"/>
</dbReference>
<comment type="caution">
    <text evidence="1">The sequence shown here is derived from an EMBL/GenBank/DDBJ whole genome shotgun (WGS) entry which is preliminary data.</text>
</comment>
<accession>W2C6N6</accession>
<dbReference type="AlphaFoldDB" id="W2C6N6"/>
<gene>
    <name evidence="1" type="ORF">N425_05930</name>
</gene>
<dbReference type="PATRIC" id="fig|1411148.3.peg.868"/>
<evidence type="ECO:0000313" key="1">
    <source>
        <dbReference type="EMBL" id="ETK02142.1"/>
    </source>
</evidence>
<dbReference type="EMBL" id="AYUF01000402">
    <property type="protein sequence ID" value="ETK02142.1"/>
    <property type="molecule type" value="Genomic_DNA"/>
</dbReference>
<proteinExistence type="predicted"/>
<sequence length="141" mass="16471">MSFKLPEQEIEELRKLQRNVIGLRYYARVTCILMLALDFSPDLVAQSLSIDVATVYRYKDLYVRGKTDIFLEDHYKGYWGRLESGQISLLCEELERHLSTDAKSVSEWVKDTFGIAYTPAGMMDLLNPNRLYLQEDYRGFL</sequence>
<protein>
    <submittedName>
        <fullName evidence="1">Uncharacterized protein</fullName>
    </submittedName>
</protein>
<reference evidence="1 2" key="1">
    <citation type="submission" date="2013-11" db="EMBL/GenBank/DDBJ databases">
        <title>Single cell genomics of uncultured Tannerella BU063 (oral taxon 286).</title>
        <authorList>
            <person name="Beall C.J."/>
            <person name="Campbell A.G."/>
            <person name="Griffen A.L."/>
            <person name="Podar M."/>
            <person name="Leys E.J."/>
        </authorList>
    </citation>
    <scope>NUCLEOTIDE SEQUENCE [LARGE SCALE GENOMIC DNA]</scope>
    <source>
        <strain evidence="1">Cell 2</strain>
    </source>
</reference>
<organism evidence="1 2">
    <name type="scientific">Tannerella sp. oral taxon BU063 isolate Cell 2</name>
    <dbReference type="NCBI Taxonomy" id="1411148"/>
    <lineage>
        <taxon>Bacteria</taxon>
        <taxon>Pseudomonadati</taxon>
        <taxon>Bacteroidota</taxon>
        <taxon>Bacteroidia</taxon>
        <taxon>Bacteroidales</taxon>
        <taxon>Tannerellaceae</taxon>
        <taxon>Tannerella</taxon>
    </lineage>
</organism>
<name>W2C6N6_9BACT</name>